<evidence type="ECO:0000256" key="2">
    <source>
        <dbReference type="ARBA" id="ARBA00022692"/>
    </source>
</evidence>
<evidence type="ECO:0000313" key="6">
    <source>
        <dbReference type="EMBL" id="GHF10705.1"/>
    </source>
</evidence>
<feature type="transmembrane region" description="Helical" evidence="5">
    <location>
        <begin position="12"/>
        <end position="31"/>
    </location>
</feature>
<dbReference type="PANTHER" id="PTHR10250:SF15">
    <property type="entry name" value="MICROSOMAL GLUTATHIONE S-TRANSFERASE-RELATED"/>
    <property type="match status" value="1"/>
</dbReference>
<reference evidence="6" key="1">
    <citation type="journal article" date="2014" name="Int. J. Syst. Evol. Microbiol.">
        <title>Complete genome sequence of Corynebacterium casei LMG S-19264T (=DSM 44701T), isolated from a smear-ripened cheese.</title>
        <authorList>
            <consortium name="US DOE Joint Genome Institute (JGI-PGF)"/>
            <person name="Walter F."/>
            <person name="Albersmeier A."/>
            <person name="Kalinowski J."/>
            <person name="Ruckert C."/>
        </authorList>
    </citation>
    <scope>NUCLEOTIDE SEQUENCE</scope>
    <source>
        <strain evidence="6">KCTC 42590</strain>
    </source>
</reference>
<accession>A0A919AHZ0</accession>
<dbReference type="AlphaFoldDB" id="A0A919AHZ0"/>
<keyword evidence="2 5" id="KW-0812">Transmembrane</keyword>
<dbReference type="GO" id="GO:0004602">
    <property type="term" value="F:glutathione peroxidase activity"/>
    <property type="evidence" value="ECO:0007669"/>
    <property type="project" value="TreeGrafter"/>
</dbReference>
<dbReference type="GO" id="GO:0004364">
    <property type="term" value="F:glutathione transferase activity"/>
    <property type="evidence" value="ECO:0007669"/>
    <property type="project" value="TreeGrafter"/>
</dbReference>
<dbReference type="PANTHER" id="PTHR10250">
    <property type="entry name" value="MICROSOMAL GLUTATHIONE S-TRANSFERASE"/>
    <property type="match status" value="1"/>
</dbReference>
<protein>
    <submittedName>
        <fullName evidence="6">Glutathione S-transferase</fullName>
    </submittedName>
</protein>
<evidence type="ECO:0000256" key="1">
    <source>
        <dbReference type="ARBA" id="ARBA00004141"/>
    </source>
</evidence>
<reference evidence="6" key="2">
    <citation type="submission" date="2020-09" db="EMBL/GenBank/DDBJ databases">
        <authorList>
            <person name="Sun Q."/>
            <person name="Kim S."/>
        </authorList>
    </citation>
    <scope>NUCLEOTIDE SEQUENCE</scope>
    <source>
        <strain evidence="6">KCTC 42590</strain>
    </source>
</reference>
<dbReference type="GO" id="GO:0016020">
    <property type="term" value="C:membrane"/>
    <property type="evidence" value="ECO:0007669"/>
    <property type="project" value="UniProtKB-SubCell"/>
</dbReference>
<proteinExistence type="predicted"/>
<dbReference type="InterPro" id="IPR023352">
    <property type="entry name" value="MAPEG-like_dom_sf"/>
</dbReference>
<dbReference type="RefSeq" id="WP_191249557.1">
    <property type="nucleotide sequence ID" value="NZ_BNCI01000001.1"/>
</dbReference>
<feature type="transmembrane region" description="Helical" evidence="5">
    <location>
        <begin position="115"/>
        <end position="137"/>
    </location>
</feature>
<keyword evidence="7" id="KW-1185">Reference proteome</keyword>
<gene>
    <name evidence="6" type="ORF">GCM10017044_00480</name>
</gene>
<dbReference type="EMBL" id="BNCI01000001">
    <property type="protein sequence ID" value="GHF10705.1"/>
    <property type="molecule type" value="Genomic_DNA"/>
</dbReference>
<keyword evidence="4 5" id="KW-0472">Membrane</keyword>
<evidence type="ECO:0000256" key="3">
    <source>
        <dbReference type="ARBA" id="ARBA00022989"/>
    </source>
</evidence>
<organism evidence="6 7">
    <name type="scientific">Kordiimonas sediminis</name>
    <dbReference type="NCBI Taxonomy" id="1735581"/>
    <lineage>
        <taxon>Bacteria</taxon>
        <taxon>Pseudomonadati</taxon>
        <taxon>Pseudomonadota</taxon>
        <taxon>Alphaproteobacteria</taxon>
        <taxon>Kordiimonadales</taxon>
        <taxon>Kordiimonadaceae</taxon>
        <taxon>Kordiimonas</taxon>
    </lineage>
</organism>
<comment type="subcellular location">
    <subcellularLocation>
        <location evidence="1">Membrane</location>
        <topology evidence="1">Multi-pass membrane protein</topology>
    </subcellularLocation>
</comment>
<dbReference type="Proteomes" id="UP000630923">
    <property type="component" value="Unassembled WGS sequence"/>
</dbReference>
<dbReference type="InterPro" id="IPR050997">
    <property type="entry name" value="MAPEG"/>
</dbReference>
<dbReference type="Gene3D" id="1.20.120.550">
    <property type="entry name" value="Membrane associated eicosanoid/glutathione metabolism-like domain"/>
    <property type="match status" value="1"/>
</dbReference>
<comment type="caution">
    <text evidence="6">The sequence shown here is derived from an EMBL/GenBank/DDBJ whole genome shotgun (WGS) entry which is preliminary data.</text>
</comment>
<evidence type="ECO:0000256" key="4">
    <source>
        <dbReference type="ARBA" id="ARBA00023136"/>
    </source>
</evidence>
<feature type="transmembrane region" description="Helical" evidence="5">
    <location>
        <begin position="67"/>
        <end position="95"/>
    </location>
</feature>
<sequence>MDLSLPTVGFSYLYTALATVLILIVALMTVIQVGRMRVKHGVQAPSVSGPDAFNNAFRVQQNTVEQLVLFLPALWLFAVMVDDMYAGIAGGIWVVGRLMYAVTYWTTPEKRGPGFGINMLTLFVVLVWSLVAIIGALV</sequence>
<keyword evidence="3 5" id="KW-1133">Transmembrane helix</keyword>
<dbReference type="InterPro" id="IPR001129">
    <property type="entry name" value="Membr-assoc_MAPEG"/>
</dbReference>
<dbReference type="GO" id="GO:0006691">
    <property type="term" value="P:leukotriene metabolic process"/>
    <property type="evidence" value="ECO:0007669"/>
    <property type="project" value="UniProtKB-ARBA"/>
</dbReference>
<evidence type="ECO:0000256" key="5">
    <source>
        <dbReference type="SAM" id="Phobius"/>
    </source>
</evidence>
<evidence type="ECO:0000313" key="7">
    <source>
        <dbReference type="Proteomes" id="UP000630923"/>
    </source>
</evidence>
<dbReference type="SUPFAM" id="SSF161084">
    <property type="entry name" value="MAPEG domain-like"/>
    <property type="match status" value="1"/>
</dbReference>
<dbReference type="Pfam" id="PF01124">
    <property type="entry name" value="MAPEG"/>
    <property type="match status" value="1"/>
</dbReference>
<name>A0A919AHZ0_9PROT</name>